<dbReference type="AlphaFoldDB" id="A0AAV4XY49"/>
<name>A0AAV4XY49_CAEEX</name>
<evidence type="ECO:0000313" key="2">
    <source>
        <dbReference type="Proteomes" id="UP001054945"/>
    </source>
</evidence>
<organism evidence="1 2">
    <name type="scientific">Caerostris extrusa</name>
    <name type="common">Bark spider</name>
    <name type="synonym">Caerostris bankana</name>
    <dbReference type="NCBI Taxonomy" id="172846"/>
    <lineage>
        <taxon>Eukaryota</taxon>
        <taxon>Metazoa</taxon>
        <taxon>Ecdysozoa</taxon>
        <taxon>Arthropoda</taxon>
        <taxon>Chelicerata</taxon>
        <taxon>Arachnida</taxon>
        <taxon>Araneae</taxon>
        <taxon>Araneomorphae</taxon>
        <taxon>Entelegynae</taxon>
        <taxon>Araneoidea</taxon>
        <taxon>Araneidae</taxon>
        <taxon>Caerostris</taxon>
    </lineage>
</organism>
<reference evidence="1 2" key="1">
    <citation type="submission" date="2021-06" db="EMBL/GenBank/DDBJ databases">
        <title>Caerostris extrusa draft genome.</title>
        <authorList>
            <person name="Kono N."/>
            <person name="Arakawa K."/>
        </authorList>
    </citation>
    <scope>NUCLEOTIDE SEQUENCE [LARGE SCALE GENOMIC DNA]</scope>
</reference>
<comment type="caution">
    <text evidence="1">The sequence shown here is derived from an EMBL/GenBank/DDBJ whole genome shotgun (WGS) entry which is preliminary data.</text>
</comment>
<gene>
    <name evidence="1" type="primary">AVEN_247882_1</name>
    <name evidence="1" type="ORF">CEXT_613651</name>
</gene>
<sequence>MHGSSGGHTGQCLSACPSSGDAEVPRTIPYPNTSDRFLVVGSFSDTSGVAEGSIIPTVGPVTILRIHIDEEVDHWVALSEVNHSRSCPDAGTHGVRLQHQLHLRSPYSWNGKRIAIKSGDIKLYRGDTSGRECFDEMEDWVCFIVARVQTHYEPPSPVLCNISVHFAATPIKKKFNYVLRLFFTIRIHALLSYFCDILY</sequence>
<protein>
    <submittedName>
        <fullName evidence="1">Uncharacterized protein</fullName>
    </submittedName>
</protein>
<evidence type="ECO:0000313" key="1">
    <source>
        <dbReference type="EMBL" id="GIY99248.1"/>
    </source>
</evidence>
<dbReference type="Proteomes" id="UP001054945">
    <property type="component" value="Unassembled WGS sequence"/>
</dbReference>
<accession>A0AAV4XY49</accession>
<dbReference type="EMBL" id="BPLR01001026">
    <property type="protein sequence ID" value="GIY99248.1"/>
    <property type="molecule type" value="Genomic_DNA"/>
</dbReference>
<proteinExistence type="predicted"/>
<keyword evidence="2" id="KW-1185">Reference proteome</keyword>